<dbReference type="AlphaFoldDB" id="A0A7C9CTQ3"/>
<sequence length="279" mass="31535">MHTLCLLGKLWGETIPLSVVMSKTRKDWGFIKGQIDYLDLGNGWILFRFFNLQDISLVWEGRPWHVSGLNLVLRRWEPFFDPFSATIQRIDQWIKITRLPLELWEEDILQKLLENVGQFLKVDDITLNRSKGKFARVCLNIDITKPLRGSLFIPIPNQNHPLEVPISYEGLHEVCAMCGSDAHELEACPETPKGPLEVIVEKFGATTLHNESVLGPQSVSSVPAPKEKWVTVAPKKRGRSTPLSKRKNFPKGSISPSSPSVRVVPSRPPLCTQLDLPQC</sequence>
<dbReference type="EMBL" id="GISG01050898">
    <property type="protein sequence ID" value="MBA4625207.1"/>
    <property type="molecule type" value="Transcribed_RNA"/>
</dbReference>
<feature type="domain" description="DUF4283" evidence="2">
    <location>
        <begin position="3"/>
        <end position="82"/>
    </location>
</feature>
<dbReference type="InterPro" id="IPR025558">
    <property type="entry name" value="DUF4283"/>
</dbReference>
<dbReference type="Pfam" id="PF14111">
    <property type="entry name" value="DUF4283"/>
    <property type="match status" value="1"/>
</dbReference>
<organism evidence="3">
    <name type="scientific">Opuntia streptacantha</name>
    <name type="common">Prickly pear cactus</name>
    <name type="synonym">Opuntia cardona</name>
    <dbReference type="NCBI Taxonomy" id="393608"/>
    <lineage>
        <taxon>Eukaryota</taxon>
        <taxon>Viridiplantae</taxon>
        <taxon>Streptophyta</taxon>
        <taxon>Embryophyta</taxon>
        <taxon>Tracheophyta</taxon>
        <taxon>Spermatophyta</taxon>
        <taxon>Magnoliopsida</taxon>
        <taxon>eudicotyledons</taxon>
        <taxon>Gunneridae</taxon>
        <taxon>Pentapetalae</taxon>
        <taxon>Caryophyllales</taxon>
        <taxon>Cactineae</taxon>
        <taxon>Cactaceae</taxon>
        <taxon>Opuntioideae</taxon>
        <taxon>Opuntia</taxon>
    </lineage>
</organism>
<accession>A0A7C9CTQ3</accession>
<dbReference type="PANTHER" id="PTHR31286:SF99">
    <property type="entry name" value="DUF4283 DOMAIN-CONTAINING PROTEIN"/>
    <property type="match status" value="1"/>
</dbReference>
<dbReference type="InterPro" id="IPR040256">
    <property type="entry name" value="At4g02000-like"/>
</dbReference>
<feature type="region of interest" description="Disordered" evidence="1">
    <location>
        <begin position="233"/>
        <end position="269"/>
    </location>
</feature>
<reference evidence="3" key="1">
    <citation type="journal article" date="2013" name="J. Plant Res.">
        <title>Effect of fungi and light on seed germination of three Opuntia species from semiarid lands of central Mexico.</title>
        <authorList>
            <person name="Delgado-Sanchez P."/>
            <person name="Jimenez-Bremont J.F."/>
            <person name="Guerrero-Gonzalez Mde L."/>
            <person name="Flores J."/>
        </authorList>
    </citation>
    <scope>NUCLEOTIDE SEQUENCE</scope>
    <source>
        <tissue evidence="3">Cladode</tissue>
    </source>
</reference>
<evidence type="ECO:0000259" key="2">
    <source>
        <dbReference type="Pfam" id="PF14111"/>
    </source>
</evidence>
<proteinExistence type="predicted"/>
<protein>
    <recommendedName>
        <fullName evidence="2">DUF4283 domain-containing protein</fullName>
    </recommendedName>
</protein>
<evidence type="ECO:0000256" key="1">
    <source>
        <dbReference type="SAM" id="MobiDB-lite"/>
    </source>
</evidence>
<reference evidence="3" key="2">
    <citation type="submission" date="2020-07" db="EMBL/GenBank/DDBJ databases">
        <authorList>
            <person name="Vera ALvarez R."/>
            <person name="Arias-Moreno D.M."/>
            <person name="Jimenez-Jacinto V."/>
            <person name="Jimenez-Bremont J.F."/>
            <person name="Swaminathan K."/>
            <person name="Moose S.P."/>
            <person name="Guerrero-Gonzalez M.L."/>
            <person name="Marino-Ramirez L."/>
            <person name="Landsman D."/>
            <person name="Rodriguez-Kessler M."/>
            <person name="Delgado-Sanchez P."/>
        </authorList>
    </citation>
    <scope>NUCLEOTIDE SEQUENCE</scope>
    <source>
        <tissue evidence="3">Cladode</tissue>
    </source>
</reference>
<name>A0A7C9CTQ3_OPUST</name>
<dbReference type="PANTHER" id="PTHR31286">
    <property type="entry name" value="GLYCINE-RICH CELL WALL STRUCTURAL PROTEIN 1.8-LIKE"/>
    <property type="match status" value="1"/>
</dbReference>
<feature type="compositionally biased region" description="Low complexity" evidence="1">
    <location>
        <begin position="255"/>
        <end position="265"/>
    </location>
</feature>
<feature type="compositionally biased region" description="Basic residues" evidence="1">
    <location>
        <begin position="234"/>
        <end position="249"/>
    </location>
</feature>
<evidence type="ECO:0000313" key="3">
    <source>
        <dbReference type="EMBL" id="MBA4625207.1"/>
    </source>
</evidence>